<reference evidence="1" key="2">
    <citation type="journal article" date="2015" name="Fish Shellfish Immunol.">
        <title>Early steps in the European eel (Anguilla anguilla)-Vibrio vulnificus interaction in the gills: Role of the RtxA13 toxin.</title>
        <authorList>
            <person name="Callol A."/>
            <person name="Pajuelo D."/>
            <person name="Ebbesson L."/>
            <person name="Teles M."/>
            <person name="MacKenzie S."/>
            <person name="Amaro C."/>
        </authorList>
    </citation>
    <scope>NUCLEOTIDE SEQUENCE</scope>
</reference>
<accession>A0A0E9W8G9</accession>
<organism evidence="1">
    <name type="scientific">Anguilla anguilla</name>
    <name type="common">European freshwater eel</name>
    <name type="synonym">Muraena anguilla</name>
    <dbReference type="NCBI Taxonomy" id="7936"/>
    <lineage>
        <taxon>Eukaryota</taxon>
        <taxon>Metazoa</taxon>
        <taxon>Chordata</taxon>
        <taxon>Craniata</taxon>
        <taxon>Vertebrata</taxon>
        <taxon>Euteleostomi</taxon>
        <taxon>Actinopterygii</taxon>
        <taxon>Neopterygii</taxon>
        <taxon>Teleostei</taxon>
        <taxon>Anguilliformes</taxon>
        <taxon>Anguillidae</taxon>
        <taxon>Anguilla</taxon>
    </lineage>
</organism>
<dbReference type="EMBL" id="GBXM01021971">
    <property type="protein sequence ID" value="JAH86606.1"/>
    <property type="molecule type" value="Transcribed_RNA"/>
</dbReference>
<proteinExistence type="predicted"/>
<reference evidence="1" key="1">
    <citation type="submission" date="2014-11" db="EMBL/GenBank/DDBJ databases">
        <authorList>
            <person name="Amaro Gonzalez C."/>
        </authorList>
    </citation>
    <scope>NUCLEOTIDE SEQUENCE</scope>
</reference>
<sequence>MVEYMVLEMKTRDSCPLWETKMNCQVLGG</sequence>
<dbReference type="AlphaFoldDB" id="A0A0E9W8G9"/>
<name>A0A0E9W8G9_ANGAN</name>
<evidence type="ECO:0000313" key="1">
    <source>
        <dbReference type="EMBL" id="JAH86606.1"/>
    </source>
</evidence>
<protein>
    <submittedName>
        <fullName evidence="1">Uncharacterized protein</fullName>
    </submittedName>
</protein>